<dbReference type="PANTHER" id="PTHR48204">
    <property type="entry name" value="OS07G0265100 PROTEIN"/>
    <property type="match status" value="1"/>
</dbReference>
<name>A0A0A9FQB2_ARUDO</name>
<organism evidence="2">
    <name type="scientific">Arundo donax</name>
    <name type="common">Giant reed</name>
    <name type="synonym">Donax arundinaceus</name>
    <dbReference type="NCBI Taxonomy" id="35708"/>
    <lineage>
        <taxon>Eukaryota</taxon>
        <taxon>Viridiplantae</taxon>
        <taxon>Streptophyta</taxon>
        <taxon>Embryophyta</taxon>
        <taxon>Tracheophyta</taxon>
        <taxon>Spermatophyta</taxon>
        <taxon>Magnoliopsida</taxon>
        <taxon>Liliopsida</taxon>
        <taxon>Poales</taxon>
        <taxon>Poaceae</taxon>
        <taxon>PACMAD clade</taxon>
        <taxon>Arundinoideae</taxon>
        <taxon>Arundineae</taxon>
        <taxon>Arundo</taxon>
    </lineage>
</organism>
<feature type="region of interest" description="Disordered" evidence="1">
    <location>
        <begin position="1"/>
        <end position="20"/>
    </location>
</feature>
<protein>
    <submittedName>
        <fullName evidence="2">Uncharacterized protein</fullName>
    </submittedName>
</protein>
<reference evidence="2" key="1">
    <citation type="submission" date="2014-09" db="EMBL/GenBank/DDBJ databases">
        <authorList>
            <person name="Magalhaes I.L.F."/>
            <person name="Oliveira U."/>
            <person name="Santos F.R."/>
            <person name="Vidigal T.H.D.A."/>
            <person name="Brescovit A.D."/>
            <person name="Santos A.J."/>
        </authorList>
    </citation>
    <scope>NUCLEOTIDE SEQUENCE</scope>
    <source>
        <tissue evidence="2">Shoot tissue taken approximately 20 cm above the soil surface</tissue>
    </source>
</reference>
<evidence type="ECO:0000313" key="2">
    <source>
        <dbReference type="EMBL" id="JAE14487.1"/>
    </source>
</evidence>
<feature type="compositionally biased region" description="Low complexity" evidence="1">
    <location>
        <begin position="1"/>
        <end position="10"/>
    </location>
</feature>
<evidence type="ECO:0000256" key="1">
    <source>
        <dbReference type="SAM" id="MobiDB-lite"/>
    </source>
</evidence>
<accession>A0A0A9FQB2</accession>
<reference evidence="2" key="2">
    <citation type="journal article" date="2015" name="Data Brief">
        <title>Shoot transcriptome of the giant reed, Arundo donax.</title>
        <authorList>
            <person name="Barrero R.A."/>
            <person name="Guerrero F.D."/>
            <person name="Moolhuijzen P."/>
            <person name="Goolsby J.A."/>
            <person name="Tidwell J."/>
            <person name="Bellgard S.E."/>
            <person name="Bellgard M.I."/>
        </authorList>
    </citation>
    <scope>NUCLEOTIDE SEQUENCE</scope>
    <source>
        <tissue evidence="2">Shoot tissue taken approximately 20 cm above the soil surface</tissue>
    </source>
</reference>
<sequence length="85" mass="9370">MAAAEPSSSDSPPPPPLRRRARRLVFDRRYGWIFDDWTDPTDEALSGGRGMFCVVPMAQSLMNAAASSVRHLGDASRDLFSLIDC</sequence>
<proteinExistence type="predicted"/>
<dbReference type="PANTHER" id="PTHR48204:SF1">
    <property type="entry name" value="OS07G0265100 PROTEIN"/>
    <property type="match status" value="1"/>
</dbReference>
<dbReference type="AlphaFoldDB" id="A0A0A9FQB2"/>
<dbReference type="EMBL" id="GBRH01183409">
    <property type="protein sequence ID" value="JAE14487.1"/>
    <property type="molecule type" value="Transcribed_RNA"/>
</dbReference>